<proteinExistence type="inferred from homology"/>
<dbReference type="GO" id="GO:0006417">
    <property type="term" value="P:regulation of translation"/>
    <property type="evidence" value="ECO:0007669"/>
    <property type="project" value="UniProtKB-KW"/>
</dbReference>
<evidence type="ECO:0000256" key="2">
    <source>
        <dbReference type="ARBA" id="ARBA00024023"/>
    </source>
</evidence>
<keyword evidence="1" id="KW-0810">Translation regulation</keyword>
<dbReference type="InterPro" id="IPR006085">
    <property type="entry name" value="XPG_DNA_repair_N"/>
</dbReference>
<dbReference type="PRINTS" id="PR00853">
    <property type="entry name" value="XPGRADSUPER"/>
</dbReference>
<dbReference type="Proteomes" id="UP001385951">
    <property type="component" value="Unassembled WGS sequence"/>
</dbReference>
<dbReference type="CDD" id="cd09858">
    <property type="entry name" value="PIN_MKT1"/>
    <property type="match status" value="1"/>
</dbReference>
<evidence type="ECO:0000313" key="5">
    <source>
        <dbReference type="Proteomes" id="UP001385951"/>
    </source>
</evidence>
<dbReference type="Pfam" id="PF12246">
    <property type="entry name" value="MKT1_C"/>
    <property type="match status" value="1"/>
</dbReference>
<dbReference type="Pfam" id="PF00867">
    <property type="entry name" value="XPG_I"/>
    <property type="match status" value="1"/>
</dbReference>
<dbReference type="Pfam" id="PF00752">
    <property type="entry name" value="XPG_N"/>
    <property type="match status" value="1"/>
</dbReference>
<dbReference type="GO" id="GO:0006974">
    <property type="term" value="P:DNA damage response"/>
    <property type="evidence" value="ECO:0007669"/>
    <property type="project" value="UniProtKB-ARBA"/>
</dbReference>
<feature type="domain" description="XPG-I" evidence="3">
    <location>
        <begin position="148"/>
        <end position="221"/>
    </location>
</feature>
<comment type="similarity">
    <text evidence="2">Belongs to the XPG/RAD2 endonuclease family.</text>
</comment>
<evidence type="ECO:0000256" key="1">
    <source>
        <dbReference type="ARBA" id="ARBA00022845"/>
    </source>
</evidence>
<evidence type="ECO:0000313" key="4">
    <source>
        <dbReference type="EMBL" id="KAK7687718.1"/>
    </source>
</evidence>
<accession>A0AAW0G2Z8</accession>
<comment type="caution">
    <text evidence="4">The sequence shown here is derived from an EMBL/GenBank/DDBJ whole genome shotgun (WGS) entry which is preliminary data.</text>
</comment>
<dbReference type="GO" id="GO:0003730">
    <property type="term" value="F:mRNA 3'-UTR binding"/>
    <property type="evidence" value="ECO:0007669"/>
    <property type="project" value="TreeGrafter"/>
</dbReference>
<dbReference type="InterPro" id="IPR006084">
    <property type="entry name" value="XPG/Rad2"/>
</dbReference>
<name>A0AAW0G2Z8_9APHY</name>
<sequence>MPIKHLDNYLADRKHLQTHPLTVIADSRLGIDASYYLTQLTETPPSREPLLAATGGLPLALTSRIESDLRVLEKLRIKPVFVFPGLIPNRRWKQPPPHQHEQNDAVRDRREAWSKYEAGQEDAATKLFETRGCLHQWDLWRMVLRIFRHRNVEYIVAPYVAWAQLIYLQRHPKSYVHAIYGPTDTLLYPGVDKVITSLDLISNNPTFTFVHKRNVLSELGLNEEQFLDVGIMVGSDYSQPFPPTLHDQALKATVDLVKFYKTGKDAVGTFQEQPATKNVQYPEHFARTRTMIKFSLILSSEGSVVPLPIATPNPPPHGHGNHHSHHLTAADVPADLHEVFTPRLPDEIYFYLSRGLLGPQALVWLTSGQVIENPPLDNGEINEYKRFIKEVITEGQTGPRATALALVSTVANPTWSKKTVTAHYWFEPPTPQKTVIHSSPAITQLTERVYGWLVPYAVVEEQLRIQNSSTIDFALCLGATATEKLAARTKARNGQTITLDKKDEVVANVIWRFLELRGFLLNTHFHSPLARAMYVAIRQARVNDKFQDSLYLFLELVRAGVLHGHLWSGRAFSGGPSFGTDDEKSCMLLVMRVLSIVPLSFKPQPWSAPLSRELLVFNSFVRALTRALRTLLEVTSLNMLLRHDARQNREDLLDINLSLPFQSEVNTGFGVLAKVYLDALTHINNRQRVRDPNAEGVREAKAMALEICEETFPGVKYPKQEVERGFRFWDVVSLSLISFFACFPPPLCWC</sequence>
<dbReference type="GO" id="GO:0004518">
    <property type="term" value="F:nuclease activity"/>
    <property type="evidence" value="ECO:0007669"/>
    <property type="project" value="InterPro"/>
</dbReference>
<evidence type="ECO:0000259" key="3">
    <source>
        <dbReference type="SMART" id="SM00484"/>
    </source>
</evidence>
<dbReference type="Gene3D" id="3.40.50.1010">
    <property type="entry name" value="5'-nuclease"/>
    <property type="match status" value="1"/>
</dbReference>
<dbReference type="SUPFAM" id="SSF88723">
    <property type="entry name" value="PIN domain-like"/>
    <property type="match status" value="1"/>
</dbReference>
<dbReference type="PANTHER" id="PTHR11081">
    <property type="entry name" value="FLAP ENDONUCLEASE FAMILY MEMBER"/>
    <property type="match status" value="1"/>
</dbReference>
<reference evidence="4 5" key="1">
    <citation type="submission" date="2022-09" db="EMBL/GenBank/DDBJ databases">
        <authorList>
            <person name="Palmer J.M."/>
        </authorList>
    </citation>
    <scope>NUCLEOTIDE SEQUENCE [LARGE SCALE GENOMIC DNA]</scope>
    <source>
        <strain evidence="4 5">DSM 7382</strain>
    </source>
</reference>
<dbReference type="InterPro" id="IPR022040">
    <property type="entry name" value="MKT1_N"/>
</dbReference>
<dbReference type="EMBL" id="JASBNA010000012">
    <property type="protein sequence ID" value="KAK7687718.1"/>
    <property type="molecule type" value="Genomic_DNA"/>
</dbReference>
<organism evidence="4 5">
    <name type="scientific">Cerrena zonata</name>
    <dbReference type="NCBI Taxonomy" id="2478898"/>
    <lineage>
        <taxon>Eukaryota</taxon>
        <taxon>Fungi</taxon>
        <taxon>Dikarya</taxon>
        <taxon>Basidiomycota</taxon>
        <taxon>Agaricomycotina</taxon>
        <taxon>Agaricomycetes</taxon>
        <taxon>Polyporales</taxon>
        <taxon>Cerrenaceae</taxon>
        <taxon>Cerrena</taxon>
    </lineage>
</organism>
<dbReference type="InterPro" id="IPR022039">
    <property type="entry name" value="MKT1_C"/>
</dbReference>
<dbReference type="InterPro" id="IPR006086">
    <property type="entry name" value="XPG-I_dom"/>
</dbReference>
<dbReference type="Pfam" id="PF12247">
    <property type="entry name" value="MKT1_N"/>
    <property type="match status" value="1"/>
</dbReference>
<keyword evidence="5" id="KW-1185">Reference proteome</keyword>
<dbReference type="InterPro" id="IPR029060">
    <property type="entry name" value="PIN-like_dom_sf"/>
</dbReference>
<gene>
    <name evidence="4" type="ORF">QCA50_008934</name>
</gene>
<protein>
    <recommendedName>
        <fullName evidence="3">XPG-I domain-containing protein</fullName>
    </recommendedName>
</protein>
<dbReference type="PANTHER" id="PTHR11081:SF32">
    <property type="entry name" value="POST-TRANSCRIPTIONAL REGULATOR MKT1"/>
    <property type="match status" value="1"/>
</dbReference>
<dbReference type="SMART" id="SM00484">
    <property type="entry name" value="XPGI"/>
    <property type="match status" value="1"/>
</dbReference>
<dbReference type="AlphaFoldDB" id="A0AAW0G2Z8"/>